<dbReference type="PATRIC" id="fig|1184267.3.peg.1296"/>
<dbReference type="RefSeq" id="WP_015469984.1">
    <property type="nucleotide sequence ID" value="NC_020813.1"/>
</dbReference>
<dbReference type="Gene3D" id="1.10.760.10">
    <property type="entry name" value="Cytochrome c-like domain"/>
    <property type="match status" value="1"/>
</dbReference>
<name>M4VQS4_9BACT</name>
<dbReference type="eggNOG" id="ENOG503199T">
    <property type="taxonomic scope" value="Bacteria"/>
</dbReference>
<keyword evidence="3" id="KW-1185">Reference proteome</keyword>
<proteinExistence type="predicted"/>
<dbReference type="GO" id="GO:0020037">
    <property type="term" value="F:heme binding"/>
    <property type="evidence" value="ECO:0007669"/>
    <property type="project" value="InterPro"/>
</dbReference>
<accession>M4VQS4</accession>
<gene>
    <name evidence="2" type="ORF">A11Q_1278</name>
</gene>
<organism evidence="2 3">
    <name type="scientific">Pseudobdellovibrio exovorus JSS</name>
    <dbReference type="NCBI Taxonomy" id="1184267"/>
    <lineage>
        <taxon>Bacteria</taxon>
        <taxon>Pseudomonadati</taxon>
        <taxon>Bdellovibrionota</taxon>
        <taxon>Bdellovibrionia</taxon>
        <taxon>Bdellovibrionales</taxon>
        <taxon>Pseudobdellovibrionaceae</taxon>
        <taxon>Pseudobdellovibrio</taxon>
    </lineage>
</organism>
<reference evidence="2 3" key="1">
    <citation type="journal article" date="2013" name="ISME J.">
        <title>By their genes ye shall know them: genomic signatures of predatory bacteria.</title>
        <authorList>
            <person name="Pasternak Z."/>
            <person name="Pietrokovski S."/>
            <person name="Rotem O."/>
            <person name="Gophna U."/>
            <person name="Lurie-Weinberger M.N."/>
            <person name="Jurkevitch E."/>
        </authorList>
    </citation>
    <scope>NUCLEOTIDE SEQUENCE [LARGE SCALE GENOMIC DNA]</scope>
    <source>
        <strain evidence="2 3">JSS</strain>
    </source>
</reference>
<evidence type="ECO:0000313" key="2">
    <source>
        <dbReference type="EMBL" id="AGH95494.1"/>
    </source>
</evidence>
<keyword evidence="1" id="KW-0732">Signal</keyword>
<dbReference type="Proteomes" id="UP000012040">
    <property type="component" value="Chromosome"/>
</dbReference>
<protein>
    <recommendedName>
        <fullName evidence="4">Cytochrome c domain-containing protein</fullName>
    </recommendedName>
</protein>
<evidence type="ECO:0000256" key="1">
    <source>
        <dbReference type="SAM" id="SignalP"/>
    </source>
</evidence>
<dbReference type="STRING" id="1184267.A11Q_1278"/>
<dbReference type="EMBL" id="CP003537">
    <property type="protein sequence ID" value="AGH95494.1"/>
    <property type="molecule type" value="Genomic_DNA"/>
</dbReference>
<sequence length="185" mass="20899">MKYWVLVFILLSSLQVSAQQIIPLFRDNSLRTHVTMPFRLQDNSGNPISIFNLELTAGQNNCKAMVDPHISNNFLVKCKEPANIQVSVYFKANDQMNRINYGPVTINALSATGVIEPVTDNSNKYAVGKNLFNVHCMSCHQNPHEKPNRSFTQLKSALTNIGQMKSIRLTDEEIREISAYLNNLD</sequence>
<dbReference type="InterPro" id="IPR036909">
    <property type="entry name" value="Cyt_c-like_dom_sf"/>
</dbReference>
<dbReference type="GO" id="GO:0009055">
    <property type="term" value="F:electron transfer activity"/>
    <property type="evidence" value="ECO:0007669"/>
    <property type="project" value="InterPro"/>
</dbReference>
<dbReference type="HOGENOM" id="CLU_1458585_0_0_7"/>
<dbReference type="AlphaFoldDB" id="M4VQS4"/>
<evidence type="ECO:0000313" key="3">
    <source>
        <dbReference type="Proteomes" id="UP000012040"/>
    </source>
</evidence>
<dbReference type="KEGG" id="bex:A11Q_1278"/>
<feature type="chain" id="PRO_5004060446" description="Cytochrome c domain-containing protein" evidence="1">
    <location>
        <begin position="19"/>
        <end position="185"/>
    </location>
</feature>
<feature type="signal peptide" evidence="1">
    <location>
        <begin position="1"/>
        <end position="18"/>
    </location>
</feature>
<dbReference type="SUPFAM" id="SSF46626">
    <property type="entry name" value="Cytochrome c"/>
    <property type="match status" value="1"/>
</dbReference>
<evidence type="ECO:0008006" key="4">
    <source>
        <dbReference type="Google" id="ProtNLM"/>
    </source>
</evidence>